<dbReference type="EMBL" id="OZ034819">
    <property type="protein sequence ID" value="CAL1392430.1"/>
    <property type="molecule type" value="Genomic_DNA"/>
</dbReference>
<organism evidence="1 2">
    <name type="scientific">Linum trigynum</name>
    <dbReference type="NCBI Taxonomy" id="586398"/>
    <lineage>
        <taxon>Eukaryota</taxon>
        <taxon>Viridiplantae</taxon>
        <taxon>Streptophyta</taxon>
        <taxon>Embryophyta</taxon>
        <taxon>Tracheophyta</taxon>
        <taxon>Spermatophyta</taxon>
        <taxon>Magnoliopsida</taxon>
        <taxon>eudicotyledons</taxon>
        <taxon>Gunneridae</taxon>
        <taxon>Pentapetalae</taxon>
        <taxon>rosids</taxon>
        <taxon>fabids</taxon>
        <taxon>Malpighiales</taxon>
        <taxon>Linaceae</taxon>
        <taxon>Linum</taxon>
    </lineage>
</organism>
<name>A0AAV2F2I7_9ROSI</name>
<evidence type="ECO:0000313" key="1">
    <source>
        <dbReference type="EMBL" id="CAL1392430.1"/>
    </source>
</evidence>
<dbReference type="AlphaFoldDB" id="A0AAV2F2I7"/>
<reference evidence="1 2" key="1">
    <citation type="submission" date="2024-04" db="EMBL/GenBank/DDBJ databases">
        <authorList>
            <person name="Fracassetti M."/>
        </authorList>
    </citation>
    <scope>NUCLEOTIDE SEQUENCE [LARGE SCALE GENOMIC DNA]</scope>
</reference>
<gene>
    <name evidence="1" type="ORF">LTRI10_LOCUS33077</name>
</gene>
<accession>A0AAV2F2I7</accession>
<dbReference type="Proteomes" id="UP001497516">
    <property type="component" value="Chromosome 6"/>
</dbReference>
<protein>
    <submittedName>
        <fullName evidence="1">Uncharacterized protein</fullName>
    </submittedName>
</protein>
<sequence length="99" mass="10445">MTKGGGRGEAVTSWRRWWWETEGDGRVATTMVVGGGGRDGCGAVVGGGRGDGCGAVVGGGWRDDGRAVAVMRGGGLGGSAGRLRRRWWQPIERGKRWEE</sequence>
<proteinExistence type="predicted"/>
<evidence type="ECO:0000313" key="2">
    <source>
        <dbReference type="Proteomes" id="UP001497516"/>
    </source>
</evidence>
<keyword evidence="2" id="KW-1185">Reference proteome</keyword>